<evidence type="ECO:0000313" key="5">
    <source>
        <dbReference type="EMBL" id="KAL3855135.1"/>
    </source>
</evidence>
<keyword evidence="4" id="KW-0732">Signal</keyword>
<dbReference type="InterPro" id="IPR000436">
    <property type="entry name" value="Sushi_SCR_CCP_dom"/>
</dbReference>
<evidence type="ECO:0000256" key="1">
    <source>
        <dbReference type="ARBA" id="ARBA00023157"/>
    </source>
</evidence>
<dbReference type="CDD" id="cd00033">
    <property type="entry name" value="CCP"/>
    <property type="match status" value="1"/>
</dbReference>
<keyword evidence="6" id="KW-1185">Reference proteome</keyword>
<evidence type="ECO:0000256" key="4">
    <source>
        <dbReference type="SAM" id="SignalP"/>
    </source>
</evidence>
<comment type="caution">
    <text evidence="5">The sequence shown here is derived from an EMBL/GenBank/DDBJ whole genome shotgun (WGS) entry which is preliminary data.</text>
</comment>
<organism evidence="5 6">
    <name type="scientific">Sinanodonta woodiana</name>
    <name type="common">Chinese pond mussel</name>
    <name type="synonym">Anodonta woodiana</name>
    <dbReference type="NCBI Taxonomy" id="1069815"/>
    <lineage>
        <taxon>Eukaryota</taxon>
        <taxon>Metazoa</taxon>
        <taxon>Spiralia</taxon>
        <taxon>Lophotrochozoa</taxon>
        <taxon>Mollusca</taxon>
        <taxon>Bivalvia</taxon>
        <taxon>Autobranchia</taxon>
        <taxon>Heteroconchia</taxon>
        <taxon>Palaeoheterodonta</taxon>
        <taxon>Unionida</taxon>
        <taxon>Unionoidea</taxon>
        <taxon>Unionidae</taxon>
        <taxon>Unioninae</taxon>
        <taxon>Sinanodonta</taxon>
    </lineage>
</organism>
<dbReference type="Proteomes" id="UP001634394">
    <property type="component" value="Unassembled WGS sequence"/>
</dbReference>
<reference evidence="5 6" key="1">
    <citation type="submission" date="2024-11" db="EMBL/GenBank/DDBJ databases">
        <title>Chromosome-level genome assembly of the freshwater bivalve Anodonta woodiana.</title>
        <authorList>
            <person name="Chen X."/>
        </authorList>
    </citation>
    <scope>NUCLEOTIDE SEQUENCE [LARGE SCALE GENOMIC DNA]</scope>
    <source>
        <strain evidence="5">MN2024</strain>
        <tissue evidence="5">Gills</tissue>
    </source>
</reference>
<keyword evidence="3" id="KW-0472">Membrane</keyword>
<dbReference type="SUPFAM" id="SSF57535">
    <property type="entry name" value="Complement control module/SCR domain"/>
    <property type="match status" value="1"/>
</dbReference>
<feature type="transmembrane region" description="Helical" evidence="3">
    <location>
        <begin position="222"/>
        <end position="248"/>
    </location>
</feature>
<evidence type="ECO:0000313" key="6">
    <source>
        <dbReference type="Proteomes" id="UP001634394"/>
    </source>
</evidence>
<dbReference type="Gene3D" id="2.10.70.10">
    <property type="entry name" value="Complement Module, domain 1"/>
    <property type="match status" value="1"/>
</dbReference>
<evidence type="ECO:0000256" key="3">
    <source>
        <dbReference type="SAM" id="Phobius"/>
    </source>
</evidence>
<gene>
    <name evidence="5" type="ORF">ACJMK2_014362</name>
</gene>
<proteinExistence type="predicted"/>
<protein>
    <submittedName>
        <fullName evidence="5">Uncharacterized protein</fullName>
    </submittedName>
</protein>
<name>A0ABD3V166_SINWO</name>
<dbReference type="EMBL" id="JBJQND010000014">
    <property type="protein sequence ID" value="KAL3855135.1"/>
    <property type="molecule type" value="Genomic_DNA"/>
</dbReference>
<feature type="signal peptide" evidence="4">
    <location>
        <begin position="1"/>
        <end position="19"/>
    </location>
</feature>
<feature type="chain" id="PRO_5044859405" evidence="4">
    <location>
        <begin position="20"/>
        <end position="277"/>
    </location>
</feature>
<keyword evidence="3" id="KW-0812">Transmembrane</keyword>
<evidence type="ECO:0000256" key="2">
    <source>
        <dbReference type="SAM" id="MobiDB-lite"/>
    </source>
</evidence>
<keyword evidence="1" id="KW-1015">Disulfide bond</keyword>
<keyword evidence="3" id="KW-1133">Transmembrane helix</keyword>
<accession>A0ABD3V166</accession>
<dbReference type="InterPro" id="IPR035976">
    <property type="entry name" value="Sushi/SCR/CCP_sf"/>
</dbReference>
<sequence length="277" mass="31193">MKKLMYIVWILPIIAVVKLNKGNQLNNDICASVKVISSSIAQIECDKDAIIFDPTYQNGMCLFDKDTGSWHQSSIFNCMCNCNLPEIENGHIFPESIGHGETLEYNCNEGFHKTDNRKVICLDRLWVMLPDNLKDSNISIAFRQKALPVHELLIDKFDGIFPLSLSETSNWTEVCNNEKYFQSLSNDETKLKLCLFYGVNYMIGIVDLKNRLEPACIKTESVLSAGAVAGIISVAVITVLIVVIIVIVRFCKLKRSSRPTTEPNDRHQMLIQQSGSN</sequence>
<dbReference type="AlphaFoldDB" id="A0ABD3V166"/>
<feature type="region of interest" description="Disordered" evidence="2">
    <location>
        <begin position="257"/>
        <end position="277"/>
    </location>
</feature>